<dbReference type="PANTHER" id="PTHR23315">
    <property type="entry name" value="U BOX DOMAIN-CONTAINING"/>
    <property type="match status" value="1"/>
</dbReference>
<dbReference type="InterPro" id="IPR003613">
    <property type="entry name" value="Ubox_domain"/>
</dbReference>
<comment type="catalytic activity">
    <reaction evidence="1">
        <text>S-ubiquitinyl-[E2 ubiquitin-conjugating enzyme]-L-cysteine + [acceptor protein]-L-lysine = [E2 ubiquitin-conjugating enzyme]-L-cysteine + N(6)-ubiquitinyl-[acceptor protein]-L-lysine.</text>
        <dbReference type="EC" id="2.3.2.27"/>
    </reaction>
</comment>
<protein>
    <recommendedName>
        <fullName evidence="3">RING-type E3 ubiquitin transferase</fullName>
        <ecNumber evidence="3">2.3.2.27</ecNumber>
    </recommendedName>
</protein>
<evidence type="ECO:0000313" key="7">
    <source>
        <dbReference type="RefSeq" id="XP_010240991.1"/>
    </source>
</evidence>
<keyword evidence="5" id="KW-0833">Ubl conjugation pathway</keyword>
<evidence type="ECO:0000256" key="4">
    <source>
        <dbReference type="ARBA" id="ARBA00022679"/>
    </source>
</evidence>
<dbReference type="EC" id="2.3.2.27" evidence="3"/>
<evidence type="ECO:0000313" key="6">
    <source>
        <dbReference type="Proteomes" id="UP000189703"/>
    </source>
</evidence>
<dbReference type="Pfam" id="PF25598">
    <property type="entry name" value="ARM_PUB"/>
    <property type="match status" value="1"/>
</dbReference>
<dbReference type="Pfam" id="PF04564">
    <property type="entry name" value="U-box"/>
    <property type="match status" value="1"/>
</dbReference>
<sequence>MATQLPDDFKCPISLEIMSDPVILSSGHTFDRSSIQRWLDTGNRTCPITKLPLPQHPSLIPNHALRSLISNFTLSSPPKPESLPEPQAIISILTSPFSSIDSKLDSLNQLNPLSKRNPAFRQRLTDSGVVSAVLNCVGSLDPNIKESALSLLLNLSLDDDNKVGLVAEGAIARVVSALQGGTPNCKALAATMLTSLAVVEVNKGTIGAYPYAVRGLVTLLRDGNGRGKKEAATALYALCSFPDNQRRAVECGSVPILVEMADSGVERAVEVLSLLAKCREGREEMERLDGFVGVLVRVLLNGSPRGVQHALSTLNSLCSCNEGMRWQAKREEIEEICLGFLEDENEKIRRNASSLIQALQRCQLTG</sequence>
<evidence type="ECO:0000256" key="2">
    <source>
        <dbReference type="ARBA" id="ARBA00004906"/>
    </source>
</evidence>
<dbReference type="SUPFAM" id="SSF57850">
    <property type="entry name" value="RING/U-box"/>
    <property type="match status" value="1"/>
</dbReference>
<dbReference type="InterPro" id="IPR011989">
    <property type="entry name" value="ARM-like"/>
</dbReference>
<dbReference type="OrthoDB" id="10064100at2759"/>
<dbReference type="PROSITE" id="PS51698">
    <property type="entry name" value="U_BOX"/>
    <property type="match status" value="1"/>
</dbReference>
<name>A0A1U7YQ50_NELNU</name>
<dbReference type="RefSeq" id="XP_010240991.1">
    <property type="nucleotide sequence ID" value="XM_010242689.2"/>
</dbReference>
<dbReference type="UniPathway" id="UPA00143"/>
<organism evidence="6 7">
    <name type="scientific">Nelumbo nucifera</name>
    <name type="common">Sacred lotus</name>
    <dbReference type="NCBI Taxonomy" id="4432"/>
    <lineage>
        <taxon>Eukaryota</taxon>
        <taxon>Viridiplantae</taxon>
        <taxon>Streptophyta</taxon>
        <taxon>Embryophyta</taxon>
        <taxon>Tracheophyta</taxon>
        <taxon>Spermatophyta</taxon>
        <taxon>Magnoliopsida</taxon>
        <taxon>Proteales</taxon>
        <taxon>Nelumbonaceae</taxon>
        <taxon>Nelumbo</taxon>
    </lineage>
</organism>
<dbReference type="GO" id="GO:0005634">
    <property type="term" value="C:nucleus"/>
    <property type="evidence" value="ECO:0000318"/>
    <property type="project" value="GO_Central"/>
</dbReference>
<evidence type="ECO:0000256" key="1">
    <source>
        <dbReference type="ARBA" id="ARBA00000900"/>
    </source>
</evidence>
<dbReference type="InterPro" id="IPR058678">
    <property type="entry name" value="ARM_PUB"/>
</dbReference>
<dbReference type="AlphaFoldDB" id="A0A1U7YQ50"/>
<dbReference type="InterPro" id="IPR013083">
    <property type="entry name" value="Znf_RING/FYVE/PHD"/>
</dbReference>
<comment type="pathway">
    <text evidence="2">Protein modification; protein ubiquitination.</text>
</comment>
<dbReference type="Gene3D" id="1.25.10.10">
    <property type="entry name" value="Leucine-rich Repeat Variant"/>
    <property type="match status" value="2"/>
</dbReference>
<dbReference type="FunFam" id="3.30.40.10:FF:000809">
    <property type="entry name" value="RING-type E3 ubiquitin transferase"/>
    <property type="match status" value="1"/>
</dbReference>
<keyword evidence="6" id="KW-1185">Reference proteome</keyword>
<dbReference type="CDD" id="cd16664">
    <property type="entry name" value="RING-Ubox_PUB"/>
    <property type="match status" value="1"/>
</dbReference>
<dbReference type="Proteomes" id="UP000189703">
    <property type="component" value="Unplaced"/>
</dbReference>
<reference evidence="7" key="1">
    <citation type="submission" date="2025-08" db="UniProtKB">
        <authorList>
            <consortium name="RefSeq"/>
        </authorList>
    </citation>
    <scope>IDENTIFICATION</scope>
</reference>
<dbReference type="SUPFAM" id="SSF48371">
    <property type="entry name" value="ARM repeat"/>
    <property type="match status" value="1"/>
</dbReference>
<dbReference type="InterPro" id="IPR016024">
    <property type="entry name" value="ARM-type_fold"/>
</dbReference>
<dbReference type="eggNOG" id="KOG0167">
    <property type="taxonomic scope" value="Eukaryota"/>
</dbReference>
<dbReference type="GO" id="GO:0005737">
    <property type="term" value="C:cytoplasm"/>
    <property type="evidence" value="ECO:0000318"/>
    <property type="project" value="GO_Central"/>
</dbReference>
<gene>
    <name evidence="7" type="primary">LOC104585720</name>
</gene>
<dbReference type="InterPro" id="IPR000225">
    <property type="entry name" value="Armadillo"/>
</dbReference>
<dbReference type="Gene3D" id="3.30.40.10">
    <property type="entry name" value="Zinc/RING finger domain, C3HC4 (zinc finger)"/>
    <property type="match status" value="1"/>
</dbReference>
<dbReference type="SMART" id="SM00504">
    <property type="entry name" value="Ubox"/>
    <property type="match status" value="1"/>
</dbReference>
<dbReference type="KEGG" id="nnu:104585720"/>
<dbReference type="GO" id="GO:0016567">
    <property type="term" value="P:protein ubiquitination"/>
    <property type="evidence" value="ECO:0007669"/>
    <property type="project" value="UniProtKB-UniPathway"/>
</dbReference>
<dbReference type="PANTHER" id="PTHR23315:SF112">
    <property type="entry name" value="U-BOX DOMAIN-CONTAINING PROTEIN 8"/>
    <property type="match status" value="1"/>
</dbReference>
<dbReference type="InterPro" id="IPR045210">
    <property type="entry name" value="RING-Ubox_PUB"/>
</dbReference>
<keyword evidence="4" id="KW-0808">Transferase</keyword>
<dbReference type="SMART" id="SM00185">
    <property type="entry name" value="ARM"/>
    <property type="match status" value="4"/>
</dbReference>
<evidence type="ECO:0000256" key="5">
    <source>
        <dbReference type="ARBA" id="ARBA00022786"/>
    </source>
</evidence>
<proteinExistence type="predicted"/>
<dbReference type="OMA" id="NCLCNYS"/>
<dbReference type="FunCoup" id="A0A1U7YQ50">
    <property type="interactions" value="580"/>
</dbReference>
<accession>A0A1U7YQ50</accession>
<dbReference type="GeneID" id="104585720"/>
<dbReference type="GO" id="GO:0061630">
    <property type="term" value="F:ubiquitin protein ligase activity"/>
    <property type="evidence" value="ECO:0007669"/>
    <property type="project" value="UniProtKB-EC"/>
</dbReference>
<dbReference type="STRING" id="4432.A0A1U7YQ50"/>
<evidence type="ECO:0000256" key="3">
    <source>
        <dbReference type="ARBA" id="ARBA00012483"/>
    </source>
</evidence>